<evidence type="ECO:0000256" key="1">
    <source>
        <dbReference type="ARBA" id="ARBA00004417"/>
    </source>
</evidence>
<feature type="domain" description="ABC transporter" evidence="9">
    <location>
        <begin position="4"/>
        <end position="249"/>
    </location>
</feature>
<dbReference type="GO" id="GO:0016887">
    <property type="term" value="F:ATP hydrolysis activity"/>
    <property type="evidence" value="ECO:0007669"/>
    <property type="project" value="InterPro"/>
</dbReference>
<dbReference type="InterPro" id="IPR003439">
    <property type="entry name" value="ABC_transporter-like_ATP-bd"/>
</dbReference>
<dbReference type="Proteomes" id="UP000272690">
    <property type="component" value="Chromosome"/>
</dbReference>
<dbReference type="GO" id="GO:0055085">
    <property type="term" value="P:transmembrane transport"/>
    <property type="evidence" value="ECO:0007669"/>
    <property type="project" value="UniProtKB-ARBA"/>
</dbReference>
<dbReference type="SUPFAM" id="SSF52540">
    <property type="entry name" value="P-loop containing nucleoside triphosphate hydrolases"/>
    <property type="match status" value="1"/>
</dbReference>
<name>A0A3S4U042_AGGAP</name>
<dbReference type="InterPro" id="IPR050319">
    <property type="entry name" value="ABC_transp_ATP-bind"/>
</dbReference>
<keyword evidence="5" id="KW-0997">Cell inner membrane</keyword>
<evidence type="ECO:0000256" key="7">
    <source>
        <dbReference type="ARBA" id="ARBA00022840"/>
    </source>
</evidence>
<accession>A0A3S4U042</accession>
<keyword evidence="4" id="KW-1003">Cell membrane</keyword>
<keyword evidence="8" id="KW-0472">Membrane</keyword>
<dbReference type="GO" id="GO:0005886">
    <property type="term" value="C:plasma membrane"/>
    <property type="evidence" value="ECO:0007669"/>
    <property type="project" value="UniProtKB-SubCell"/>
</dbReference>
<dbReference type="EC" id="3.6.3.-" evidence="10"/>
<gene>
    <name evidence="10" type="primary">gsiA_1</name>
    <name evidence="10" type="ORF">NCTC5906_01404</name>
</gene>
<dbReference type="PROSITE" id="PS50893">
    <property type="entry name" value="ABC_TRANSPORTER_2"/>
    <property type="match status" value="1"/>
</dbReference>
<evidence type="ECO:0000313" key="10">
    <source>
        <dbReference type="EMBL" id="VEF43307.1"/>
    </source>
</evidence>
<evidence type="ECO:0000259" key="9">
    <source>
        <dbReference type="PROSITE" id="PS50893"/>
    </source>
</evidence>
<dbReference type="PANTHER" id="PTHR43776">
    <property type="entry name" value="TRANSPORT ATP-BINDING PROTEIN"/>
    <property type="match status" value="1"/>
</dbReference>
<comment type="similarity">
    <text evidence="2">Belongs to the ABC transporter superfamily.</text>
</comment>
<keyword evidence="3" id="KW-0813">Transport</keyword>
<dbReference type="GO" id="GO:0005524">
    <property type="term" value="F:ATP binding"/>
    <property type="evidence" value="ECO:0007669"/>
    <property type="project" value="UniProtKB-KW"/>
</dbReference>
<evidence type="ECO:0000256" key="3">
    <source>
        <dbReference type="ARBA" id="ARBA00022448"/>
    </source>
</evidence>
<dbReference type="CDD" id="cd03257">
    <property type="entry name" value="ABC_NikE_OppD_transporters"/>
    <property type="match status" value="1"/>
</dbReference>
<dbReference type="Gene3D" id="3.40.50.300">
    <property type="entry name" value="P-loop containing nucleotide triphosphate hydrolases"/>
    <property type="match status" value="1"/>
</dbReference>
<dbReference type="AlphaFoldDB" id="A0A3S4U042"/>
<dbReference type="EMBL" id="LR134327">
    <property type="protein sequence ID" value="VEF43307.1"/>
    <property type="molecule type" value="Genomic_DNA"/>
</dbReference>
<dbReference type="SMART" id="SM00382">
    <property type="entry name" value="AAA"/>
    <property type="match status" value="1"/>
</dbReference>
<keyword evidence="10" id="KW-0378">Hydrolase</keyword>
<evidence type="ECO:0000256" key="4">
    <source>
        <dbReference type="ARBA" id="ARBA00022475"/>
    </source>
</evidence>
<dbReference type="PANTHER" id="PTHR43776:SF4">
    <property type="entry name" value="PUTRESCINE EXPORT SYSTEM ATP-BINDING PROTEIN SAPF"/>
    <property type="match status" value="1"/>
</dbReference>
<dbReference type="InterPro" id="IPR027417">
    <property type="entry name" value="P-loop_NTPase"/>
</dbReference>
<dbReference type="Pfam" id="PF00005">
    <property type="entry name" value="ABC_tran"/>
    <property type="match status" value="1"/>
</dbReference>
<organism evidence="10 11">
    <name type="scientific">Aggregatibacter aphrophilus ATCC 33389</name>
    <dbReference type="NCBI Taxonomy" id="985008"/>
    <lineage>
        <taxon>Bacteria</taxon>
        <taxon>Pseudomonadati</taxon>
        <taxon>Pseudomonadota</taxon>
        <taxon>Gammaproteobacteria</taxon>
        <taxon>Pasteurellales</taxon>
        <taxon>Pasteurellaceae</taxon>
        <taxon>Aggregatibacter</taxon>
    </lineage>
</organism>
<reference evidence="10 11" key="1">
    <citation type="submission" date="2018-12" db="EMBL/GenBank/DDBJ databases">
        <authorList>
            <consortium name="Pathogen Informatics"/>
        </authorList>
    </citation>
    <scope>NUCLEOTIDE SEQUENCE [LARGE SCALE GENOMIC DNA]</scope>
    <source>
        <strain evidence="10 11">NCTC5906</strain>
    </source>
</reference>
<evidence type="ECO:0000256" key="6">
    <source>
        <dbReference type="ARBA" id="ARBA00022741"/>
    </source>
</evidence>
<evidence type="ECO:0000256" key="5">
    <source>
        <dbReference type="ARBA" id="ARBA00022519"/>
    </source>
</evidence>
<proteinExistence type="inferred from homology"/>
<protein>
    <submittedName>
        <fullName evidence="10">Glutathione import ATP-binding protein GsiA</fullName>
        <ecNumber evidence="10">3.6.3.-</ecNumber>
    </submittedName>
</protein>
<dbReference type="InterPro" id="IPR003593">
    <property type="entry name" value="AAA+_ATPase"/>
</dbReference>
<evidence type="ECO:0000313" key="11">
    <source>
        <dbReference type="Proteomes" id="UP000272690"/>
    </source>
</evidence>
<evidence type="ECO:0000256" key="2">
    <source>
        <dbReference type="ARBA" id="ARBA00005417"/>
    </source>
</evidence>
<sequence length="270" mass="30059">MPLLQVEDLTKSFKDSFGLFSTGHFHAVEGITFTLEAGKTLAIIGRNGSGKSTLAKMIVGITQPTSGKILFKDKELTFGDYNYRAKHIRMVFQDPNTAFNPRLNVGQILDAPLLLTTHLNEQQRNQKIFDILKLVGIHPDHANIKIKTLSVSQKQRIALARALILDPQIIIVDDALGSLDATVKTQLTNLMLELQEKFGLAYIYVGQHLGIIKHIADDVLVMEDGKMIEYGNTYSLFTTPKTDVTKRLIESHFGKILDESSWGDNLLATP</sequence>
<keyword evidence="6" id="KW-0547">Nucleotide-binding</keyword>
<dbReference type="OrthoDB" id="9784450at2"/>
<dbReference type="GeneID" id="49635813"/>
<dbReference type="RefSeq" id="WP_005702968.1">
    <property type="nucleotide sequence ID" value="NZ_AEWB02000006.1"/>
</dbReference>
<evidence type="ECO:0000256" key="8">
    <source>
        <dbReference type="ARBA" id="ARBA00023136"/>
    </source>
</evidence>
<keyword evidence="7 10" id="KW-0067">ATP-binding</keyword>
<comment type="subcellular location">
    <subcellularLocation>
        <location evidence="1">Cell inner membrane</location>
        <topology evidence="1">Peripheral membrane protein</topology>
    </subcellularLocation>
</comment>